<keyword evidence="2" id="KW-1185">Reference proteome</keyword>
<reference evidence="1" key="2">
    <citation type="journal article" date="2007" name="Science">
        <title>Draft genome sequence of the sexually transmitted pathogen Trichomonas vaginalis.</title>
        <authorList>
            <person name="Carlton J.M."/>
            <person name="Hirt R.P."/>
            <person name="Silva J.C."/>
            <person name="Delcher A.L."/>
            <person name="Schatz M."/>
            <person name="Zhao Q."/>
            <person name="Wortman J.R."/>
            <person name="Bidwell S.L."/>
            <person name="Alsmark U.C.M."/>
            <person name="Besteiro S."/>
            <person name="Sicheritz-Ponten T."/>
            <person name="Noel C.J."/>
            <person name="Dacks J.B."/>
            <person name="Foster P.G."/>
            <person name="Simillion C."/>
            <person name="Van de Peer Y."/>
            <person name="Miranda-Saavedra D."/>
            <person name="Barton G.J."/>
            <person name="Westrop G.D."/>
            <person name="Mueller S."/>
            <person name="Dessi D."/>
            <person name="Fiori P.L."/>
            <person name="Ren Q."/>
            <person name="Paulsen I."/>
            <person name="Zhang H."/>
            <person name="Bastida-Corcuera F.D."/>
            <person name="Simoes-Barbosa A."/>
            <person name="Brown M.T."/>
            <person name="Hayes R.D."/>
            <person name="Mukherjee M."/>
            <person name="Okumura C.Y."/>
            <person name="Schneider R."/>
            <person name="Smith A.J."/>
            <person name="Vanacova S."/>
            <person name="Villalvazo M."/>
            <person name="Haas B.J."/>
            <person name="Pertea M."/>
            <person name="Feldblyum T.V."/>
            <person name="Utterback T.R."/>
            <person name="Shu C.L."/>
            <person name="Osoegawa K."/>
            <person name="de Jong P.J."/>
            <person name="Hrdy I."/>
            <person name="Horvathova L."/>
            <person name="Zubacova Z."/>
            <person name="Dolezal P."/>
            <person name="Malik S.B."/>
            <person name="Logsdon J.M. Jr."/>
            <person name="Henze K."/>
            <person name="Gupta A."/>
            <person name="Wang C.C."/>
            <person name="Dunne R.L."/>
            <person name="Upcroft J.A."/>
            <person name="Upcroft P."/>
            <person name="White O."/>
            <person name="Salzberg S.L."/>
            <person name="Tang P."/>
            <person name="Chiu C.-H."/>
            <person name="Lee Y.-S."/>
            <person name="Embley T.M."/>
            <person name="Coombs G.H."/>
            <person name="Mottram J.C."/>
            <person name="Tachezy J."/>
            <person name="Fraser-Liggett C.M."/>
            <person name="Johnson P.J."/>
        </authorList>
    </citation>
    <scope>NUCLEOTIDE SEQUENCE [LARGE SCALE GENOMIC DNA]</scope>
    <source>
        <strain evidence="1">G3</strain>
    </source>
</reference>
<dbReference type="VEuPathDB" id="TrichDB:TVAG_055880"/>
<dbReference type="EMBL" id="DS113419">
    <property type="protein sequence ID" value="EAY06594.1"/>
    <property type="molecule type" value="Genomic_DNA"/>
</dbReference>
<reference evidence="1" key="1">
    <citation type="submission" date="2006-10" db="EMBL/GenBank/DDBJ databases">
        <authorList>
            <person name="Amadeo P."/>
            <person name="Zhao Q."/>
            <person name="Wortman J."/>
            <person name="Fraser-Liggett C."/>
            <person name="Carlton J."/>
        </authorList>
    </citation>
    <scope>NUCLEOTIDE SEQUENCE</scope>
    <source>
        <strain evidence="1">G3</strain>
    </source>
</reference>
<dbReference type="Proteomes" id="UP000001542">
    <property type="component" value="Unassembled WGS sequence"/>
</dbReference>
<dbReference type="KEGG" id="tva:4764471"/>
<gene>
    <name evidence="1" type="ORF">TVAG_055880</name>
</gene>
<proteinExistence type="predicted"/>
<dbReference type="InParanoid" id="A2EL41"/>
<evidence type="ECO:0000313" key="2">
    <source>
        <dbReference type="Proteomes" id="UP000001542"/>
    </source>
</evidence>
<accession>A2EL41</accession>
<dbReference type="VEuPathDB" id="TrichDB:TVAGG3_0217020"/>
<sequence>MRVSTICSMDSFKNMLVSFKSDIILHMHEISQCMSEKYSMTCFCSQHIFVKQKENVSIQTFSALRKDGEIQCGDQNHTGLKK</sequence>
<dbReference type="RefSeq" id="XP_001318817.1">
    <property type="nucleotide sequence ID" value="XM_001318782.1"/>
</dbReference>
<organism evidence="1 2">
    <name type="scientific">Trichomonas vaginalis (strain ATCC PRA-98 / G3)</name>
    <dbReference type="NCBI Taxonomy" id="412133"/>
    <lineage>
        <taxon>Eukaryota</taxon>
        <taxon>Metamonada</taxon>
        <taxon>Parabasalia</taxon>
        <taxon>Trichomonadida</taxon>
        <taxon>Trichomonadidae</taxon>
        <taxon>Trichomonas</taxon>
    </lineage>
</organism>
<name>A2EL41_TRIV3</name>
<dbReference type="AlphaFoldDB" id="A2EL41"/>
<protein>
    <submittedName>
        <fullName evidence="1">Uncharacterized protein</fullName>
    </submittedName>
</protein>
<evidence type="ECO:0000313" key="1">
    <source>
        <dbReference type="EMBL" id="EAY06594.1"/>
    </source>
</evidence>